<dbReference type="Proteomes" id="UP001155241">
    <property type="component" value="Unassembled WGS sequence"/>
</dbReference>
<keyword evidence="1" id="KW-0812">Transmembrane</keyword>
<accession>A0A9X2FG46</accession>
<proteinExistence type="predicted"/>
<sequence length="58" mass="6534">MFRRSDYLITTSAALAFLLSNYLWFTGNKEAGLYVGIWVPSLIAAGVYLKLVLHRGVR</sequence>
<gene>
    <name evidence="2" type="ORF">NG895_14315</name>
</gene>
<keyword evidence="1" id="KW-1133">Transmembrane helix</keyword>
<keyword evidence="3" id="KW-1185">Reference proteome</keyword>
<dbReference type="AlphaFoldDB" id="A0A9X2FG46"/>
<comment type="caution">
    <text evidence="2">The sequence shown here is derived from an EMBL/GenBank/DDBJ whole genome shotgun (WGS) entry which is preliminary data.</text>
</comment>
<organism evidence="2 3">
    <name type="scientific">Aeoliella straminimaris</name>
    <dbReference type="NCBI Taxonomy" id="2954799"/>
    <lineage>
        <taxon>Bacteria</taxon>
        <taxon>Pseudomonadati</taxon>
        <taxon>Planctomycetota</taxon>
        <taxon>Planctomycetia</taxon>
        <taxon>Pirellulales</taxon>
        <taxon>Lacipirellulaceae</taxon>
        <taxon>Aeoliella</taxon>
    </lineage>
</organism>
<name>A0A9X2FG46_9BACT</name>
<reference evidence="2" key="1">
    <citation type="submission" date="2022-06" db="EMBL/GenBank/DDBJ databases">
        <title>Aeoliella straminimaris, a novel planctomycete from sediments.</title>
        <authorList>
            <person name="Vitorino I.R."/>
            <person name="Lage O.M."/>
        </authorList>
    </citation>
    <scope>NUCLEOTIDE SEQUENCE</scope>
    <source>
        <strain evidence="2">ICT_H6.2</strain>
    </source>
</reference>
<keyword evidence="1" id="KW-0472">Membrane</keyword>
<feature type="transmembrane region" description="Helical" evidence="1">
    <location>
        <begin position="7"/>
        <end position="25"/>
    </location>
</feature>
<evidence type="ECO:0000313" key="2">
    <source>
        <dbReference type="EMBL" id="MCO6045081.1"/>
    </source>
</evidence>
<feature type="transmembrane region" description="Helical" evidence="1">
    <location>
        <begin position="31"/>
        <end position="53"/>
    </location>
</feature>
<evidence type="ECO:0000256" key="1">
    <source>
        <dbReference type="SAM" id="Phobius"/>
    </source>
</evidence>
<evidence type="ECO:0000313" key="3">
    <source>
        <dbReference type="Proteomes" id="UP001155241"/>
    </source>
</evidence>
<dbReference type="EMBL" id="JAMXLR010000051">
    <property type="protein sequence ID" value="MCO6045081.1"/>
    <property type="molecule type" value="Genomic_DNA"/>
</dbReference>
<dbReference type="RefSeq" id="WP_252853193.1">
    <property type="nucleotide sequence ID" value="NZ_JAMXLR010000051.1"/>
</dbReference>
<protein>
    <submittedName>
        <fullName evidence="2">Uncharacterized protein</fullName>
    </submittedName>
</protein>